<proteinExistence type="predicted"/>
<dbReference type="AlphaFoldDB" id="A0A0E9TVJ8"/>
<reference evidence="1" key="1">
    <citation type="submission" date="2014-11" db="EMBL/GenBank/DDBJ databases">
        <authorList>
            <person name="Amaro Gonzalez C."/>
        </authorList>
    </citation>
    <scope>NUCLEOTIDE SEQUENCE</scope>
</reference>
<protein>
    <submittedName>
        <fullName evidence="1">Uncharacterized protein</fullName>
    </submittedName>
</protein>
<name>A0A0E9TVJ8_ANGAN</name>
<organism evidence="1">
    <name type="scientific">Anguilla anguilla</name>
    <name type="common">European freshwater eel</name>
    <name type="synonym">Muraena anguilla</name>
    <dbReference type="NCBI Taxonomy" id="7936"/>
    <lineage>
        <taxon>Eukaryota</taxon>
        <taxon>Metazoa</taxon>
        <taxon>Chordata</taxon>
        <taxon>Craniata</taxon>
        <taxon>Vertebrata</taxon>
        <taxon>Euteleostomi</taxon>
        <taxon>Actinopterygii</taxon>
        <taxon>Neopterygii</taxon>
        <taxon>Teleostei</taxon>
        <taxon>Anguilliformes</taxon>
        <taxon>Anguillidae</taxon>
        <taxon>Anguilla</taxon>
    </lineage>
</organism>
<sequence>MYIRQHTCSNCMHVPDACFPFSPNVKCIIILQPCSLLYS</sequence>
<dbReference type="EMBL" id="GBXM01051647">
    <property type="protein sequence ID" value="JAH56930.1"/>
    <property type="molecule type" value="Transcribed_RNA"/>
</dbReference>
<reference evidence="1" key="2">
    <citation type="journal article" date="2015" name="Fish Shellfish Immunol.">
        <title>Early steps in the European eel (Anguilla anguilla)-Vibrio vulnificus interaction in the gills: Role of the RtxA13 toxin.</title>
        <authorList>
            <person name="Callol A."/>
            <person name="Pajuelo D."/>
            <person name="Ebbesson L."/>
            <person name="Teles M."/>
            <person name="MacKenzie S."/>
            <person name="Amaro C."/>
        </authorList>
    </citation>
    <scope>NUCLEOTIDE SEQUENCE</scope>
</reference>
<accession>A0A0E9TVJ8</accession>
<evidence type="ECO:0000313" key="1">
    <source>
        <dbReference type="EMBL" id="JAH56930.1"/>
    </source>
</evidence>